<dbReference type="AlphaFoldDB" id="A0A7W9SPY9"/>
<evidence type="ECO:0000313" key="3">
    <source>
        <dbReference type="Proteomes" id="UP000520814"/>
    </source>
</evidence>
<protein>
    <submittedName>
        <fullName evidence="2">Uncharacterized protein</fullName>
    </submittedName>
</protein>
<keyword evidence="3" id="KW-1185">Reference proteome</keyword>
<evidence type="ECO:0000256" key="1">
    <source>
        <dbReference type="SAM" id="Phobius"/>
    </source>
</evidence>
<dbReference type="Proteomes" id="UP000520814">
    <property type="component" value="Unassembled WGS sequence"/>
</dbReference>
<comment type="caution">
    <text evidence="2">The sequence shown here is derived from an EMBL/GenBank/DDBJ whole genome shotgun (WGS) entry which is preliminary data.</text>
</comment>
<sequence length="246" mass="27758">MQKQLSRRTTWLLKTAYWLGYGSIPTVGTLVYYLYQARLAEGAQSAVFFCFYVLHIFFSSVLGNWLVGTTGHSQARLHEEIWRRTPGLLPTFPALEVGSDMAFAARTQRRDLLIAWLIALGFIAYNALSAPTYLVRSLVMLSLPLVVFLLRTSPAEAIAWAGPEGVRGTGSADAWGPWEELARVEVRLEYDYLGDPKLLALSLFDVFGKSLGQVWLDTERARRPERASLERFYEALREEFAVEVVS</sequence>
<evidence type="ECO:0000313" key="2">
    <source>
        <dbReference type="EMBL" id="MBB6050320.1"/>
    </source>
</evidence>
<organism evidence="2 3">
    <name type="scientific">Armatimonas rosea</name>
    <dbReference type="NCBI Taxonomy" id="685828"/>
    <lineage>
        <taxon>Bacteria</taxon>
        <taxon>Bacillati</taxon>
        <taxon>Armatimonadota</taxon>
        <taxon>Armatimonadia</taxon>
        <taxon>Armatimonadales</taxon>
        <taxon>Armatimonadaceae</taxon>
        <taxon>Armatimonas</taxon>
    </lineage>
</organism>
<keyword evidence="1" id="KW-0472">Membrane</keyword>
<keyword evidence="1" id="KW-0812">Transmembrane</keyword>
<name>A0A7W9SPY9_ARMRO</name>
<keyword evidence="1" id="KW-1133">Transmembrane helix</keyword>
<proteinExistence type="predicted"/>
<feature type="transmembrane region" description="Helical" evidence="1">
    <location>
        <begin position="111"/>
        <end position="127"/>
    </location>
</feature>
<dbReference type="EMBL" id="JACHGW010000002">
    <property type="protein sequence ID" value="MBB6050320.1"/>
    <property type="molecule type" value="Genomic_DNA"/>
</dbReference>
<gene>
    <name evidence="2" type="ORF">HNQ39_002111</name>
</gene>
<reference evidence="2 3" key="1">
    <citation type="submission" date="2020-08" db="EMBL/GenBank/DDBJ databases">
        <title>Genomic Encyclopedia of Type Strains, Phase IV (KMG-IV): sequencing the most valuable type-strain genomes for metagenomic binning, comparative biology and taxonomic classification.</title>
        <authorList>
            <person name="Goeker M."/>
        </authorList>
    </citation>
    <scope>NUCLEOTIDE SEQUENCE [LARGE SCALE GENOMIC DNA]</scope>
    <source>
        <strain evidence="2 3">DSM 23562</strain>
    </source>
</reference>
<accession>A0A7W9SPY9</accession>
<dbReference type="RefSeq" id="WP_184195056.1">
    <property type="nucleotide sequence ID" value="NZ_JACHGW010000002.1"/>
</dbReference>
<feature type="transmembrane region" description="Helical" evidence="1">
    <location>
        <begin position="12"/>
        <end position="34"/>
    </location>
</feature>
<feature type="transmembrane region" description="Helical" evidence="1">
    <location>
        <begin position="46"/>
        <end position="67"/>
    </location>
</feature>